<proteinExistence type="predicted"/>
<keyword evidence="9" id="KW-1185">Reference proteome</keyword>
<keyword evidence="3" id="KW-0235">DNA replication</keyword>
<dbReference type="GO" id="GO:0009360">
    <property type="term" value="C:DNA polymerase III complex"/>
    <property type="evidence" value="ECO:0007669"/>
    <property type="project" value="InterPro"/>
</dbReference>
<keyword evidence="1 6" id="KW-0808">Transferase</keyword>
<evidence type="ECO:0000313" key="9">
    <source>
        <dbReference type="Proteomes" id="UP001059985"/>
    </source>
</evidence>
<name>A0A9Q9BYZ0_9RICK</name>
<dbReference type="AlphaFoldDB" id="A0A9Q9BYZ0"/>
<evidence type="ECO:0000256" key="4">
    <source>
        <dbReference type="ARBA" id="ARBA00022932"/>
    </source>
</evidence>
<dbReference type="InterPro" id="IPR005790">
    <property type="entry name" value="DNA_polIII_delta"/>
</dbReference>
<evidence type="ECO:0000256" key="1">
    <source>
        <dbReference type="ARBA" id="ARBA00022679"/>
    </source>
</evidence>
<dbReference type="Pfam" id="PF06144">
    <property type="entry name" value="DNA_pol3_delta"/>
    <property type="match status" value="1"/>
</dbReference>
<accession>A0A9Q9BYZ0</accession>
<evidence type="ECO:0000313" key="7">
    <source>
        <dbReference type="EMBL" id="UTO56792.1"/>
    </source>
</evidence>
<dbReference type="PANTHER" id="PTHR34388">
    <property type="entry name" value="DNA POLYMERASE III SUBUNIT DELTA"/>
    <property type="match status" value="1"/>
</dbReference>
<dbReference type="GO" id="GO:0006261">
    <property type="term" value="P:DNA-templated DNA replication"/>
    <property type="evidence" value="ECO:0007669"/>
    <property type="project" value="TreeGrafter"/>
</dbReference>
<reference evidence="6" key="1">
    <citation type="journal article" date="2022" name="Microorganisms">
        <title>Assembly and Comparison of Ca. Neoehrlichia mikurensis Genomes.</title>
        <authorList>
            <person name="Azagi T."/>
            <person name="Dirks R.P."/>
            <person name="Yebra-Pimentel E.S."/>
            <person name="Schaap P.J."/>
            <person name="Koehorst J.J."/>
            <person name="Esser H.J."/>
            <person name="Sprong H."/>
        </authorList>
    </citation>
    <scope>NUCLEOTIDE SEQUENCE</scope>
    <source>
        <strain evidence="7">18-2804</strain>
        <strain evidence="6">18-2837</strain>
    </source>
</reference>
<dbReference type="EMBL" id="CP089286">
    <property type="protein sequence ID" value="UTO55876.1"/>
    <property type="molecule type" value="Genomic_DNA"/>
</dbReference>
<dbReference type="InterPro" id="IPR010372">
    <property type="entry name" value="DNA_pol3_delta_N"/>
</dbReference>
<feature type="domain" description="DNA polymerase III delta N-terminal" evidence="5">
    <location>
        <begin position="22"/>
        <end position="113"/>
    </location>
</feature>
<dbReference type="Proteomes" id="UP001059822">
    <property type="component" value="Chromosome"/>
</dbReference>
<evidence type="ECO:0000313" key="8">
    <source>
        <dbReference type="Proteomes" id="UP001059822"/>
    </source>
</evidence>
<dbReference type="GO" id="GO:0003887">
    <property type="term" value="F:DNA-directed DNA polymerase activity"/>
    <property type="evidence" value="ECO:0007669"/>
    <property type="project" value="UniProtKB-KW"/>
</dbReference>
<dbReference type="NCBIfam" id="TIGR01128">
    <property type="entry name" value="holA"/>
    <property type="match status" value="1"/>
</dbReference>
<evidence type="ECO:0000259" key="5">
    <source>
        <dbReference type="Pfam" id="PF06144"/>
    </source>
</evidence>
<dbReference type="GO" id="GO:0003677">
    <property type="term" value="F:DNA binding"/>
    <property type="evidence" value="ECO:0007669"/>
    <property type="project" value="InterPro"/>
</dbReference>
<organism evidence="6 8">
    <name type="scientific">Neoehrlichia mikurensis</name>
    <dbReference type="NCBI Taxonomy" id="89586"/>
    <lineage>
        <taxon>Bacteria</taxon>
        <taxon>Pseudomonadati</taxon>
        <taxon>Pseudomonadota</taxon>
        <taxon>Alphaproteobacteria</taxon>
        <taxon>Rickettsiales</taxon>
        <taxon>Anaplasmataceae</taxon>
        <taxon>Candidatus Neoehrlichia</taxon>
    </lineage>
</organism>
<dbReference type="RefSeq" id="WP_218213788.1">
    <property type="nucleotide sequence ID" value="NZ_CP054597.1"/>
</dbReference>
<evidence type="ECO:0000256" key="3">
    <source>
        <dbReference type="ARBA" id="ARBA00022705"/>
    </source>
</evidence>
<dbReference type="EMBL" id="CP089285">
    <property type="protein sequence ID" value="UTO56792.1"/>
    <property type="molecule type" value="Genomic_DNA"/>
</dbReference>
<protein>
    <submittedName>
        <fullName evidence="6">DNA polymerase III subunit delta</fullName>
        <ecNumber evidence="6">2.7.7.7</ecNumber>
    </submittedName>
</protein>
<gene>
    <name evidence="6" type="primary">holA</name>
    <name evidence="7" type="ORF">LUA81_02315</name>
    <name evidence="6" type="ORF">LUA82_02335</name>
</gene>
<dbReference type="PANTHER" id="PTHR34388:SF1">
    <property type="entry name" value="DNA POLYMERASE III SUBUNIT DELTA"/>
    <property type="match status" value="1"/>
</dbReference>
<keyword evidence="4" id="KW-0239">DNA-directed DNA polymerase</keyword>
<evidence type="ECO:0000313" key="6">
    <source>
        <dbReference type="EMBL" id="UTO55876.1"/>
    </source>
</evidence>
<dbReference type="Proteomes" id="UP001059985">
    <property type="component" value="Chromosome"/>
</dbReference>
<evidence type="ECO:0000256" key="2">
    <source>
        <dbReference type="ARBA" id="ARBA00022695"/>
    </source>
</evidence>
<dbReference type="EC" id="2.7.7.7" evidence="6"/>
<keyword evidence="2 6" id="KW-0548">Nucleotidyltransferase</keyword>
<sequence>MKITSSKLQDFFHNPKMVHSTLLYGNDSCQINIYTKKIIDYINNNNDHSIIKIEFTKINKNPELLLSNLTTIPIFYSKQLIIITNVKEPINKDIINIINKHISEYNYIIIIAEELINFSPLKTYYDNSTKTASIRCYKNENEHLSYIIKDFLLTNKIECNHNVIQYMLAHFYNNESATLQELEKLLLYIGHKKTLVIEDIKKSLSTESHLALDHLYIAIIEKNITAFIKTTDILLQNKFTPIALIRIITKYFMQLEYLSRQIQSGKTIKQAIQETHPPIFFKLVPTIKKHLTIIKYQKILDILAKLLKIEIQCKKSDSIQETVFKYYMTTIISSMHY</sequence>